<proteinExistence type="predicted"/>
<dbReference type="EMBL" id="WJQU01000003">
    <property type="protein sequence ID" value="KAJ6639217.1"/>
    <property type="molecule type" value="Genomic_DNA"/>
</dbReference>
<keyword evidence="1" id="KW-0732">Signal</keyword>
<comment type="caution">
    <text evidence="2">The sequence shown here is derived from an EMBL/GenBank/DDBJ whole genome shotgun (WGS) entry which is preliminary data.</text>
</comment>
<feature type="chain" id="PRO_5040465971" evidence="1">
    <location>
        <begin position="21"/>
        <end position="196"/>
    </location>
</feature>
<reference evidence="2" key="1">
    <citation type="submission" date="2022-07" db="EMBL/GenBank/DDBJ databases">
        <authorList>
            <person name="Trinca V."/>
            <person name="Uliana J.V.C."/>
            <person name="Torres T.T."/>
            <person name="Ward R.J."/>
            <person name="Monesi N."/>
        </authorList>
    </citation>
    <scope>NUCLEOTIDE SEQUENCE</scope>
    <source>
        <strain evidence="2">HSMRA1968</strain>
        <tissue evidence="2">Whole embryos</tissue>
    </source>
</reference>
<evidence type="ECO:0000256" key="1">
    <source>
        <dbReference type="SAM" id="SignalP"/>
    </source>
</evidence>
<evidence type="ECO:0000313" key="2">
    <source>
        <dbReference type="EMBL" id="KAJ6639217.1"/>
    </source>
</evidence>
<sequence length="196" mass="21900">MIQILLMLFLITIKCNKVVGIERTSKINNVKSEVTSVFPTDCGKLNCSLKLHDDKNDVRKNHHTNSGINGNTTRRNAVPPAFLLPANGSASNGSVSQVHVFLLSEPNTAQVTAGLNMEFSNEFQPNSIHRNIRNRRDNNRRNICGNECKCRQENKFDTVDCEFAKETAVYELYSGSTTNETTNNHRILNSAATDMI</sequence>
<dbReference type="Proteomes" id="UP001151699">
    <property type="component" value="Chromosome X"/>
</dbReference>
<feature type="signal peptide" evidence="1">
    <location>
        <begin position="1"/>
        <end position="20"/>
    </location>
</feature>
<dbReference type="AlphaFoldDB" id="A0A9Q0MWD5"/>
<accession>A0A9Q0MWD5</accession>
<protein>
    <submittedName>
        <fullName evidence="2">Uncharacterized protein</fullName>
    </submittedName>
</protein>
<organism evidence="2 3">
    <name type="scientific">Pseudolycoriella hygida</name>
    <dbReference type="NCBI Taxonomy" id="35572"/>
    <lineage>
        <taxon>Eukaryota</taxon>
        <taxon>Metazoa</taxon>
        <taxon>Ecdysozoa</taxon>
        <taxon>Arthropoda</taxon>
        <taxon>Hexapoda</taxon>
        <taxon>Insecta</taxon>
        <taxon>Pterygota</taxon>
        <taxon>Neoptera</taxon>
        <taxon>Endopterygota</taxon>
        <taxon>Diptera</taxon>
        <taxon>Nematocera</taxon>
        <taxon>Sciaroidea</taxon>
        <taxon>Sciaridae</taxon>
        <taxon>Pseudolycoriella</taxon>
    </lineage>
</organism>
<evidence type="ECO:0000313" key="3">
    <source>
        <dbReference type="Proteomes" id="UP001151699"/>
    </source>
</evidence>
<name>A0A9Q0MWD5_9DIPT</name>
<gene>
    <name evidence="2" type="ORF">Bhyg_11959</name>
</gene>
<keyword evidence="3" id="KW-1185">Reference proteome</keyword>